<comment type="caution">
    <text evidence="3">The sequence shown here is derived from an EMBL/GenBank/DDBJ whole genome shotgun (WGS) entry which is preliminary data.</text>
</comment>
<dbReference type="SMART" id="SM00530">
    <property type="entry name" value="HTH_XRE"/>
    <property type="match status" value="1"/>
</dbReference>
<protein>
    <submittedName>
        <fullName evidence="3">Transcriptional regulator with XRE-family HTH domain</fullName>
    </submittedName>
</protein>
<dbReference type="SUPFAM" id="SSF47413">
    <property type="entry name" value="lambda repressor-like DNA-binding domains"/>
    <property type="match status" value="1"/>
</dbReference>
<dbReference type="InterPro" id="IPR001387">
    <property type="entry name" value="Cro/C1-type_HTH"/>
</dbReference>
<dbReference type="Gene3D" id="1.25.40.10">
    <property type="entry name" value="Tetratricopeptide repeat domain"/>
    <property type="match status" value="1"/>
</dbReference>
<sequence length="389" mass="42134">MSETFGQALRRLRGELSLRELARRASCAKSYIGDLESGRRRPSLSVATALDSALRADGELVALAKVLAPASPNRVEALRLGLIDAVASGPMSDASLDDWDHVVNQHGRATRYRPENELLEELTGDFADLSRFLSKNHSPATRKRMLRTAAWMAGLISLTILRMGDHRAARRWFRTSCSAATQVDDSSILSWVYAQEAYALYYGGDIAGAINTARAAQEIACGTKCVGVALSAPLEARAHARLGHAQDAEAAIERAEVALRNLDSESTGESAFAYNEAQLRFHQGNALTHLGQTGRAWEIQERALELYPTNDLTDRTLVRLDQAICLAREDVAAGSALATEAITALPPAHRSPLIMSRARDVVASVTTGPHVPIEVNLLHELVLAAEKKG</sequence>
<dbReference type="EMBL" id="JACHJP010000016">
    <property type="protein sequence ID" value="MBB4920704.1"/>
    <property type="molecule type" value="Genomic_DNA"/>
</dbReference>
<evidence type="ECO:0000313" key="3">
    <source>
        <dbReference type="EMBL" id="MBB4920704.1"/>
    </source>
</evidence>
<dbReference type="Gene3D" id="1.10.260.40">
    <property type="entry name" value="lambda repressor-like DNA-binding domains"/>
    <property type="match status" value="1"/>
</dbReference>
<dbReference type="InterPro" id="IPR011990">
    <property type="entry name" value="TPR-like_helical_dom_sf"/>
</dbReference>
<evidence type="ECO:0000313" key="4">
    <source>
        <dbReference type="Proteomes" id="UP000552644"/>
    </source>
</evidence>
<dbReference type="Proteomes" id="UP000552644">
    <property type="component" value="Unassembled WGS sequence"/>
</dbReference>
<feature type="domain" description="HTH cro/C1-type" evidence="2">
    <location>
        <begin position="16"/>
        <end position="61"/>
    </location>
</feature>
<name>A0A7W7QW83_9ACTN</name>
<proteinExistence type="predicted"/>
<organism evidence="3 4">
    <name type="scientific">Streptosporangium saharense</name>
    <dbReference type="NCBI Taxonomy" id="1706840"/>
    <lineage>
        <taxon>Bacteria</taxon>
        <taxon>Bacillati</taxon>
        <taxon>Actinomycetota</taxon>
        <taxon>Actinomycetes</taxon>
        <taxon>Streptosporangiales</taxon>
        <taxon>Streptosporangiaceae</taxon>
        <taxon>Streptosporangium</taxon>
    </lineage>
</organism>
<dbReference type="AlphaFoldDB" id="A0A7W7QW83"/>
<dbReference type="PROSITE" id="PS50005">
    <property type="entry name" value="TPR"/>
    <property type="match status" value="1"/>
</dbReference>
<dbReference type="PROSITE" id="PS50943">
    <property type="entry name" value="HTH_CROC1"/>
    <property type="match status" value="1"/>
</dbReference>
<dbReference type="InterPro" id="IPR019734">
    <property type="entry name" value="TPR_rpt"/>
</dbReference>
<dbReference type="SUPFAM" id="SSF48452">
    <property type="entry name" value="TPR-like"/>
    <property type="match status" value="1"/>
</dbReference>
<dbReference type="GO" id="GO:0003677">
    <property type="term" value="F:DNA binding"/>
    <property type="evidence" value="ECO:0007669"/>
    <property type="project" value="InterPro"/>
</dbReference>
<feature type="repeat" description="TPR" evidence="1">
    <location>
        <begin position="277"/>
        <end position="310"/>
    </location>
</feature>
<keyword evidence="1" id="KW-0802">TPR repeat</keyword>
<keyword evidence="4" id="KW-1185">Reference proteome</keyword>
<dbReference type="InterPro" id="IPR010982">
    <property type="entry name" value="Lambda_DNA-bd_dom_sf"/>
</dbReference>
<evidence type="ECO:0000256" key="1">
    <source>
        <dbReference type="PROSITE-ProRule" id="PRU00339"/>
    </source>
</evidence>
<dbReference type="CDD" id="cd00093">
    <property type="entry name" value="HTH_XRE"/>
    <property type="match status" value="1"/>
</dbReference>
<dbReference type="RefSeq" id="WP_184725266.1">
    <property type="nucleotide sequence ID" value="NZ_JACHJP010000016.1"/>
</dbReference>
<accession>A0A7W7QW83</accession>
<evidence type="ECO:0000259" key="2">
    <source>
        <dbReference type="PROSITE" id="PS50943"/>
    </source>
</evidence>
<gene>
    <name evidence="3" type="ORF">FHS44_007856</name>
</gene>
<reference evidence="3 4" key="1">
    <citation type="submission" date="2020-08" db="EMBL/GenBank/DDBJ databases">
        <title>Genomic Encyclopedia of Type Strains, Phase III (KMG-III): the genomes of soil and plant-associated and newly described type strains.</title>
        <authorList>
            <person name="Whitman W."/>
        </authorList>
    </citation>
    <scope>NUCLEOTIDE SEQUENCE [LARGE SCALE GENOMIC DNA]</scope>
    <source>
        <strain evidence="3 4">CECT 8840</strain>
    </source>
</reference>
<dbReference type="Pfam" id="PF13560">
    <property type="entry name" value="HTH_31"/>
    <property type="match status" value="1"/>
</dbReference>